<feature type="compositionally biased region" description="Basic and acidic residues" evidence="7">
    <location>
        <begin position="19"/>
        <end position="29"/>
    </location>
</feature>
<evidence type="ECO:0000256" key="4">
    <source>
        <dbReference type="ARBA" id="ARBA00022723"/>
    </source>
</evidence>
<dbReference type="Proteomes" id="UP000299102">
    <property type="component" value="Unassembled WGS sequence"/>
</dbReference>
<dbReference type="InterPro" id="IPR009050">
    <property type="entry name" value="Globin-like_sf"/>
</dbReference>
<keyword evidence="5" id="KW-0408">Iron</keyword>
<evidence type="ECO:0000256" key="7">
    <source>
        <dbReference type="SAM" id="MobiDB-lite"/>
    </source>
</evidence>
<dbReference type="GO" id="GO:0019825">
    <property type="term" value="F:oxygen binding"/>
    <property type="evidence" value="ECO:0007669"/>
    <property type="project" value="InterPro"/>
</dbReference>
<dbReference type="OrthoDB" id="436496at2759"/>
<feature type="domain" description="Globin" evidence="8">
    <location>
        <begin position="115"/>
        <end position="255"/>
    </location>
</feature>
<keyword evidence="2 6" id="KW-0349">Heme</keyword>
<dbReference type="Gene3D" id="1.10.490.10">
    <property type="entry name" value="Globins"/>
    <property type="match status" value="1"/>
</dbReference>
<keyword evidence="10" id="KW-1185">Reference proteome</keyword>
<name>A0A4C1VJ19_EUMVA</name>
<dbReference type="GO" id="GO:0046872">
    <property type="term" value="F:metal ion binding"/>
    <property type="evidence" value="ECO:0007669"/>
    <property type="project" value="UniProtKB-KW"/>
</dbReference>
<feature type="compositionally biased region" description="Polar residues" evidence="7">
    <location>
        <begin position="43"/>
        <end position="56"/>
    </location>
</feature>
<dbReference type="InterPro" id="IPR000971">
    <property type="entry name" value="Globin"/>
</dbReference>
<protein>
    <submittedName>
        <fullName evidence="9">Cytoglobin</fullName>
    </submittedName>
</protein>
<sequence length="325" mass="36006">MRFRLGSASKSRPGAGSKPKSEPVSDSRAKPRPRPGTEVKNGGSDSSFFSQGTPSSRVVRPATDIVCLLVSFGRRLACAVVNNRAPSDALRGYIVSVKGKASVVEPAVPLGCALVISDPSKRPGSQNLSSIGSRTVETAIFFRAYPDAKKYFIFVAKIEEEEYESNAQFKAHVLNLMGALNAAVEHLHEPDVTVALMNKLGESHRRRFIKKQNFNDLKKVLVKMLVEVVMVDQASLQSWGRVVDFWFKHIFEALEAERDDADVNTRVGLARSTFGALPSRRSTPTLARRHDRRRLQRLHEVVSFLDISDRPTGAERGEYAHASKY</sequence>
<dbReference type="EMBL" id="BGZK01000348">
    <property type="protein sequence ID" value="GBP38392.1"/>
    <property type="molecule type" value="Genomic_DNA"/>
</dbReference>
<dbReference type="PANTHER" id="PTHR47217:SF1">
    <property type="entry name" value="GLOBIN-LIKE PROTEIN"/>
    <property type="match status" value="1"/>
</dbReference>
<dbReference type="AlphaFoldDB" id="A0A4C1VJ19"/>
<dbReference type="SUPFAM" id="SSF46458">
    <property type="entry name" value="Globin-like"/>
    <property type="match status" value="1"/>
</dbReference>
<evidence type="ECO:0000313" key="10">
    <source>
        <dbReference type="Proteomes" id="UP000299102"/>
    </source>
</evidence>
<evidence type="ECO:0000256" key="2">
    <source>
        <dbReference type="ARBA" id="ARBA00022617"/>
    </source>
</evidence>
<keyword evidence="3 6" id="KW-0561">Oxygen transport</keyword>
<evidence type="ECO:0000313" key="9">
    <source>
        <dbReference type="EMBL" id="GBP38392.1"/>
    </source>
</evidence>
<dbReference type="InterPro" id="IPR044399">
    <property type="entry name" value="Mb-like_M"/>
</dbReference>
<dbReference type="GO" id="GO:0020037">
    <property type="term" value="F:heme binding"/>
    <property type="evidence" value="ECO:0007669"/>
    <property type="project" value="InterPro"/>
</dbReference>
<comment type="caution">
    <text evidence="9">The sequence shown here is derived from an EMBL/GenBank/DDBJ whole genome shotgun (WGS) entry which is preliminary data.</text>
</comment>
<accession>A0A4C1VJ19</accession>
<feature type="region of interest" description="Disordered" evidence="7">
    <location>
        <begin position="1"/>
        <end position="56"/>
    </location>
</feature>
<dbReference type="STRING" id="151549.A0A4C1VJ19"/>
<reference evidence="9 10" key="1">
    <citation type="journal article" date="2019" name="Commun. Biol.">
        <title>The bagworm genome reveals a unique fibroin gene that provides high tensile strength.</title>
        <authorList>
            <person name="Kono N."/>
            <person name="Nakamura H."/>
            <person name="Ohtoshi R."/>
            <person name="Tomita M."/>
            <person name="Numata K."/>
            <person name="Arakawa K."/>
        </authorList>
    </citation>
    <scope>NUCLEOTIDE SEQUENCE [LARGE SCALE GENOMIC DNA]</scope>
</reference>
<organism evidence="9 10">
    <name type="scientific">Eumeta variegata</name>
    <name type="common">Bagworm moth</name>
    <name type="synonym">Eumeta japonica</name>
    <dbReference type="NCBI Taxonomy" id="151549"/>
    <lineage>
        <taxon>Eukaryota</taxon>
        <taxon>Metazoa</taxon>
        <taxon>Ecdysozoa</taxon>
        <taxon>Arthropoda</taxon>
        <taxon>Hexapoda</taxon>
        <taxon>Insecta</taxon>
        <taxon>Pterygota</taxon>
        <taxon>Neoptera</taxon>
        <taxon>Endopterygota</taxon>
        <taxon>Lepidoptera</taxon>
        <taxon>Glossata</taxon>
        <taxon>Ditrysia</taxon>
        <taxon>Tineoidea</taxon>
        <taxon>Psychidae</taxon>
        <taxon>Oiketicinae</taxon>
        <taxon>Eumeta</taxon>
    </lineage>
</organism>
<dbReference type="Pfam" id="PF00042">
    <property type="entry name" value="Globin"/>
    <property type="match status" value="1"/>
</dbReference>
<dbReference type="GO" id="GO:0005344">
    <property type="term" value="F:oxygen carrier activity"/>
    <property type="evidence" value="ECO:0007669"/>
    <property type="project" value="UniProtKB-KW"/>
</dbReference>
<dbReference type="PROSITE" id="PS01033">
    <property type="entry name" value="GLOBIN"/>
    <property type="match status" value="1"/>
</dbReference>
<dbReference type="InterPro" id="IPR012292">
    <property type="entry name" value="Globin/Proto"/>
</dbReference>
<evidence type="ECO:0000256" key="5">
    <source>
        <dbReference type="ARBA" id="ARBA00023004"/>
    </source>
</evidence>
<keyword evidence="4" id="KW-0479">Metal-binding</keyword>
<evidence type="ECO:0000256" key="1">
    <source>
        <dbReference type="ARBA" id="ARBA00022448"/>
    </source>
</evidence>
<evidence type="ECO:0000256" key="6">
    <source>
        <dbReference type="RuleBase" id="RU000356"/>
    </source>
</evidence>
<dbReference type="CDD" id="cd01040">
    <property type="entry name" value="Mb-like"/>
    <property type="match status" value="1"/>
</dbReference>
<evidence type="ECO:0000256" key="3">
    <source>
        <dbReference type="ARBA" id="ARBA00022621"/>
    </source>
</evidence>
<comment type="similarity">
    <text evidence="6">Belongs to the globin family.</text>
</comment>
<evidence type="ECO:0000259" key="8">
    <source>
        <dbReference type="PROSITE" id="PS01033"/>
    </source>
</evidence>
<keyword evidence="1 6" id="KW-0813">Transport</keyword>
<proteinExistence type="inferred from homology"/>
<gene>
    <name evidence="9" type="primary">Cygb</name>
    <name evidence="9" type="ORF">EVAR_28188_1</name>
</gene>
<dbReference type="PANTHER" id="PTHR47217">
    <property type="entry name" value="GLOBIN-LIKE PROTEIN"/>
    <property type="match status" value="1"/>
</dbReference>